<dbReference type="PANTHER" id="PTHR34182:SF1">
    <property type="entry name" value="PROTEIN-EXPORT MEMBRANE PROTEIN SECG"/>
    <property type="match status" value="1"/>
</dbReference>
<proteinExistence type="inferred from homology"/>
<dbReference type="Pfam" id="PF03840">
    <property type="entry name" value="SecG"/>
    <property type="match status" value="1"/>
</dbReference>
<gene>
    <name evidence="12" type="primary">secG</name>
    <name evidence="12" type="ORF">RM540_02005</name>
</gene>
<keyword evidence="4 10" id="KW-1003">Cell membrane</keyword>
<keyword evidence="13" id="KW-1185">Reference proteome</keyword>
<dbReference type="PANTHER" id="PTHR34182">
    <property type="entry name" value="PROTEIN-EXPORT MEMBRANE PROTEIN SECG"/>
    <property type="match status" value="1"/>
</dbReference>
<dbReference type="Proteomes" id="UP001267426">
    <property type="component" value="Unassembled WGS sequence"/>
</dbReference>
<dbReference type="PRINTS" id="PR01651">
    <property type="entry name" value="SECGEXPORT"/>
</dbReference>
<evidence type="ECO:0000256" key="10">
    <source>
        <dbReference type="RuleBase" id="RU365087"/>
    </source>
</evidence>
<accession>A0ABU3BML8</accession>
<organism evidence="12 13">
    <name type="scientific">Rubrivirga litoralis</name>
    <dbReference type="NCBI Taxonomy" id="3075598"/>
    <lineage>
        <taxon>Bacteria</taxon>
        <taxon>Pseudomonadati</taxon>
        <taxon>Rhodothermota</taxon>
        <taxon>Rhodothermia</taxon>
        <taxon>Rhodothermales</taxon>
        <taxon>Rubricoccaceae</taxon>
        <taxon>Rubrivirga</taxon>
    </lineage>
</organism>
<evidence type="ECO:0000256" key="1">
    <source>
        <dbReference type="ARBA" id="ARBA00004651"/>
    </source>
</evidence>
<keyword evidence="8 10" id="KW-0811">Translocation</keyword>
<comment type="subcellular location">
    <subcellularLocation>
        <location evidence="1 10">Cell membrane</location>
        <topology evidence="1 10">Multi-pass membrane protein</topology>
    </subcellularLocation>
</comment>
<comment type="similarity">
    <text evidence="2 10">Belongs to the SecG family.</text>
</comment>
<keyword evidence="3 10" id="KW-0813">Transport</keyword>
<feature type="compositionally biased region" description="Pro residues" evidence="11">
    <location>
        <begin position="98"/>
        <end position="107"/>
    </location>
</feature>
<evidence type="ECO:0000313" key="13">
    <source>
        <dbReference type="Proteomes" id="UP001267426"/>
    </source>
</evidence>
<evidence type="ECO:0000313" key="12">
    <source>
        <dbReference type="EMBL" id="MDT0630508.1"/>
    </source>
</evidence>
<evidence type="ECO:0000256" key="6">
    <source>
        <dbReference type="ARBA" id="ARBA00022927"/>
    </source>
</evidence>
<evidence type="ECO:0000256" key="9">
    <source>
        <dbReference type="ARBA" id="ARBA00023136"/>
    </source>
</evidence>
<dbReference type="InterPro" id="IPR004692">
    <property type="entry name" value="SecG"/>
</dbReference>
<feature type="transmembrane region" description="Helical" evidence="10">
    <location>
        <begin position="57"/>
        <end position="76"/>
    </location>
</feature>
<comment type="function">
    <text evidence="10">Involved in protein export. Participates in an early event of protein translocation.</text>
</comment>
<evidence type="ECO:0000256" key="8">
    <source>
        <dbReference type="ARBA" id="ARBA00023010"/>
    </source>
</evidence>
<keyword evidence="6 10" id="KW-0653">Protein transport</keyword>
<dbReference type="NCBIfam" id="TIGR00810">
    <property type="entry name" value="secG"/>
    <property type="match status" value="1"/>
</dbReference>
<keyword evidence="9 10" id="KW-0472">Membrane</keyword>
<comment type="caution">
    <text evidence="12">The sequence shown here is derived from an EMBL/GenBank/DDBJ whole genome shotgun (WGS) entry which is preliminary data.</text>
</comment>
<name>A0ABU3BML8_9BACT</name>
<dbReference type="RefSeq" id="WP_311661651.1">
    <property type="nucleotide sequence ID" value="NZ_JAVRHT010000002.1"/>
</dbReference>
<comment type="caution">
    <text evidence="10">Lacks conserved residue(s) required for the propagation of feature annotation.</text>
</comment>
<evidence type="ECO:0000256" key="7">
    <source>
        <dbReference type="ARBA" id="ARBA00022989"/>
    </source>
</evidence>
<protein>
    <recommendedName>
        <fullName evidence="10">Protein-export membrane protein SecG</fullName>
    </recommendedName>
</protein>
<feature type="region of interest" description="Disordered" evidence="11">
    <location>
        <begin position="98"/>
        <end position="132"/>
    </location>
</feature>
<keyword evidence="7 10" id="KW-1133">Transmembrane helix</keyword>
<sequence>MTFFYILVAVILLVALLMALVVLLQSGKGGGLAGIASGGQTTQILGARQAPDFLERATWSLGATFLVLCVITTFFIPRVGGAGESILQERAGELPVAPAPIDAPLPEAPVADPATPMNPDVRPGAELPPADQ</sequence>
<evidence type="ECO:0000256" key="5">
    <source>
        <dbReference type="ARBA" id="ARBA00022692"/>
    </source>
</evidence>
<evidence type="ECO:0000256" key="2">
    <source>
        <dbReference type="ARBA" id="ARBA00008445"/>
    </source>
</evidence>
<keyword evidence="5 10" id="KW-0812">Transmembrane</keyword>
<dbReference type="EMBL" id="JAVRHT010000002">
    <property type="protein sequence ID" value="MDT0630508.1"/>
    <property type="molecule type" value="Genomic_DNA"/>
</dbReference>
<reference evidence="12 13" key="1">
    <citation type="submission" date="2023-09" db="EMBL/GenBank/DDBJ databases">
        <authorList>
            <person name="Rey-Velasco X."/>
        </authorList>
    </citation>
    <scope>NUCLEOTIDE SEQUENCE [LARGE SCALE GENOMIC DNA]</scope>
    <source>
        <strain evidence="12 13">F394</strain>
    </source>
</reference>
<evidence type="ECO:0000256" key="11">
    <source>
        <dbReference type="SAM" id="MobiDB-lite"/>
    </source>
</evidence>
<evidence type="ECO:0000256" key="4">
    <source>
        <dbReference type="ARBA" id="ARBA00022475"/>
    </source>
</evidence>
<evidence type="ECO:0000256" key="3">
    <source>
        <dbReference type="ARBA" id="ARBA00022448"/>
    </source>
</evidence>